<dbReference type="EMBL" id="CAWUHD010000047">
    <property type="protein sequence ID" value="CAK7222997.1"/>
    <property type="molecule type" value="Genomic_DNA"/>
</dbReference>
<feature type="region of interest" description="Disordered" evidence="8">
    <location>
        <begin position="339"/>
        <end position="363"/>
    </location>
</feature>
<dbReference type="PANTHER" id="PTHR22940:SF4">
    <property type="entry name" value="PROTEIN TIMELESS HOMOLOG"/>
    <property type="match status" value="1"/>
</dbReference>
<keyword evidence="5" id="KW-0539">Nucleus</keyword>
<feature type="compositionally biased region" description="Basic and acidic residues" evidence="8">
    <location>
        <begin position="1028"/>
        <end position="1066"/>
    </location>
</feature>
<feature type="compositionally biased region" description="Basic residues" evidence="8">
    <location>
        <begin position="993"/>
        <end position="1002"/>
    </location>
</feature>
<comment type="caution">
    <text evidence="10">The sequence shown here is derived from an EMBL/GenBank/DDBJ whole genome shotgun (WGS) entry which is preliminary data.</text>
</comment>
<feature type="compositionally biased region" description="Low complexity" evidence="8">
    <location>
        <begin position="1112"/>
        <end position="1129"/>
    </location>
</feature>
<evidence type="ECO:0000256" key="7">
    <source>
        <dbReference type="ARBA" id="ARBA00023306"/>
    </source>
</evidence>
<dbReference type="Pfam" id="PF04821">
    <property type="entry name" value="TIMELESS"/>
    <property type="match status" value="1"/>
</dbReference>
<feature type="compositionally biased region" description="Basic and acidic residues" evidence="8">
    <location>
        <begin position="1208"/>
        <end position="1218"/>
    </location>
</feature>
<dbReference type="InterPro" id="IPR044998">
    <property type="entry name" value="Timeless"/>
</dbReference>
<comment type="subcellular location">
    <subcellularLocation>
        <location evidence="1">Nucleus</location>
    </subcellularLocation>
</comment>
<evidence type="ECO:0000313" key="10">
    <source>
        <dbReference type="EMBL" id="CAK7222997.1"/>
    </source>
</evidence>
<organism evidence="10 11">
    <name type="scientific">Sporothrix eucalyptigena</name>
    <dbReference type="NCBI Taxonomy" id="1812306"/>
    <lineage>
        <taxon>Eukaryota</taxon>
        <taxon>Fungi</taxon>
        <taxon>Dikarya</taxon>
        <taxon>Ascomycota</taxon>
        <taxon>Pezizomycotina</taxon>
        <taxon>Sordariomycetes</taxon>
        <taxon>Sordariomycetidae</taxon>
        <taxon>Ophiostomatales</taxon>
        <taxon>Ophiostomataceae</taxon>
        <taxon>Sporothrix</taxon>
    </lineage>
</organism>
<feature type="region of interest" description="Disordered" evidence="8">
    <location>
        <begin position="935"/>
        <end position="1277"/>
    </location>
</feature>
<gene>
    <name evidence="10" type="primary">TOF1</name>
    <name evidence="10" type="ORF">SEUCBS140593_005090</name>
</gene>
<sequence>MATITEPRAAASSQKEAPEPVEVVHPEVRAHITSLVSALGGLDEDGKYQLGDDALDVLRDIKKWIRFYDQKLNRMDVARCLAETNLVGGDLLAILATWKENATMQRFRARIALACYEILTPLTWPIEKDLETMTVNHHRHLPVLQLAQVAYKRAIINYDGAQILHTAVRAALPSMAVPLGDRSLRDQGVIKLVLFFLRNVVMIEPPHDMKYDGDESQISRSATIDALSYQDIFLVLLTIASNMGEDFRTEDTTVMEIIFHLVKRVDTAKLFMDEAQLNTAKASELTDMMKKEAAMIQAFNKNGPTRHSRFGTMVWVDRGEGKMSTLSGQDALLSAAARERKMDNSKKFRPPRRGRKRDEKQELVGLGGPVSLNARANGQLRKFVEEFLDSGFNPLFQHIRKSIDREAPHVQHHHRAQFFYLVSWFLEAERMRQKARRSKKNGANKQAPTPDEISSFNLVAGVLNQEMFIFLGRALDRSNNDKDWPELTVVMRCFTQILLTVQEMSESKVEEDEEIAENILSRLFYEETTHDAVTNIVKNFKDQGYEYLDACTELAHTYLRILEAYSKQNVDLQVRSRRRTRKKKKAAKAVAALGAANGESTAEGDVENLIPDAQNDDDDESGNDEAEAQKTSTERSFDFKRFASRFVVQPVVDTFVQFTNYYNDLTDAQLKRAHRYFYRVAFKQDMSVMLFRVDIIRLLFNMIKGPEPLDRQSSMYKDWEELSKQIIRKCTKKIEERPVLIIEMLFSKTASTAHFLEYGYEKQTISSSVPKPGAELEFREELERDRQIAILVGVLLDKNQHDLLTWIKNQVGMASAERRAWKVAETAMAMEAAAAAASATTATDGEPAHPASPPDESSAPAIAPRDAPIITIRPSDDACKKAIFKNSHLRLLMKLVGMERLAPSVEETPDSTWIFHSRVMADELEESLEFINRAEFDPPSFDNDKSAEDQLKRKTVPRKKASFDDDDGELDDFLFPAGGPTARKVIDEDGARKPKTTRRRRKKTDENGNEIEGPTEEELDERARQRRQKELEKARRIKSDVYVHASDDESDEEKDRAFFEREEATRKRIHNAVQDSLHSKSDTAPAAASRNAKAKRKSAVLSDDDDDDSDNAGLASSQASGSAASLSGARRSRKRRKSSEEAMSTDEDEDGDDEDDGEAQTEVVRRPAPKRRLHAGFVDSSDEEEEEEDADTAKENGDAMDVDAEDSTSAKKASDNHELTLPVLSEQTGGKNQLNGNTNTSGSGDASAADDDDDDILPANKKRSRAKSGFLIDSDDE</sequence>
<protein>
    <recommendedName>
        <fullName evidence="3">Topoisomerase 1-associated factor 1</fullName>
    </recommendedName>
</protein>
<feature type="region of interest" description="Disordered" evidence="8">
    <location>
        <begin position="1"/>
        <end position="21"/>
    </location>
</feature>
<evidence type="ECO:0000256" key="1">
    <source>
        <dbReference type="ARBA" id="ARBA00004123"/>
    </source>
</evidence>
<evidence type="ECO:0000256" key="8">
    <source>
        <dbReference type="SAM" id="MobiDB-lite"/>
    </source>
</evidence>
<evidence type="ECO:0000256" key="2">
    <source>
        <dbReference type="ARBA" id="ARBA00008174"/>
    </source>
</evidence>
<evidence type="ECO:0000259" key="9">
    <source>
        <dbReference type="Pfam" id="PF04821"/>
    </source>
</evidence>
<evidence type="ECO:0000256" key="5">
    <source>
        <dbReference type="ARBA" id="ARBA00023242"/>
    </source>
</evidence>
<evidence type="ECO:0000256" key="6">
    <source>
        <dbReference type="ARBA" id="ARBA00023254"/>
    </source>
</evidence>
<name>A0ABP0BTH7_9PEZI</name>
<comment type="similarity">
    <text evidence="2">Belongs to the timeless family.</text>
</comment>
<keyword evidence="11" id="KW-1185">Reference proteome</keyword>
<evidence type="ECO:0000313" key="11">
    <source>
        <dbReference type="Proteomes" id="UP001642482"/>
    </source>
</evidence>
<keyword evidence="7" id="KW-0131">Cell cycle</keyword>
<feature type="compositionally biased region" description="Acidic residues" evidence="8">
    <location>
        <begin position="1180"/>
        <end position="1190"/>
    </location>
</feature>
<proteinExistence type="inferred from homology"/>
<feature type="region of interest" description="Disordered" evidence="8">
    <location>
        <begin position="835"/>
        <end position="862"/>
    </location>
</feature>
<keyword evidence="6" id="KW-0469">Meiosis</keyword>
<feature type="compositionally biased region" description="Polar residues" evidence="8">
    <location>
        <begin position="1225"/>
        <end position="1240"/>
    </location>
</feature>
<feature type="compositionally biased region" description="Basic and acidic residues" evidence="8">
    <location>
        <begin position="935"/>
        <end position="952"/>
    </location>
</feature>
<feature type="compositionally biased region" description="Acidic residues" evidence="8">
    <location>
        <begin position="1007"/>
        <end position="1020"/>
    </location>
</feature>
<dbReference type="PANTHER" id="PTHR22940">
    <property type="entry name" value="TIMEOUT/TIMELESS-2"/>
    <property type="match status" value="1"/>
</dbReference>
<evidence type="ECO:0000256" key="4">
    <source>
        <dbReference type="ARBA" id="ARBA00022880"/>
    </source>
</evidence>
<feature type="compositionally biased region" description="Acidic residues" evidence="8">
    <location>
        <begin position="1143"/>
        <end position="1159"/>
    </location>
</feature>
<keyword evidence="4" id="KW-0236">DNA replication inhibitor</keyword>
<accession>A0ABP0BTH7</accession>
<feature type="compositionally biased region" description="Acidic residues" evidence="8">
    <location>
        <begin position="614"/>
        <end position="626"/>
    </location>
</feature>
<feature type="region of interest" description="Disordered" evidence="8">
    <location>
        <begin position="598"/>
        <end position="632"/>
    </location>
</feature>
<evidence type="ECO:0000256" key="3">
    <source>
        <dbReference type="ARBA" id="ARBA00021529"/>
    </source>
</evidence>
<dbReference type="Proteomes" id="UP001642482">
    <property type="component" value="Unassembled WGS sequence"/>
</dbReference>
<reference evidence="10 11" key="1">
    <citation type="submission" date="2024-01" db="EMBL/GenBank/DDBJ databases">
        <authorList>
            <person name="Allen C."/>
            <person name="Tagirdzhanova G."/>
        </authorList>
    </citation>
    <scope>NUCLEOTIDE SEQUENCE [LARGE SCALE GENOMIC DNA]</scope>
</reference>
<feature type="domain" description="Timeless N-terminal" evidence="9">
    <location>
        <begin position="47"/>
        <end position="316"/>
    </location>
</feature>
<dbReference type="InterPro" id="IPR006906">
    <property type="entry name" value="Timeless_N"/>
</dbReference>